<dbReference type="EMBL" id="RBNH01000016">
    <property type="protein sequence ID" value="RKO21560.1"/>
    <property type="molecule type" value="Genomic_DNA"/>
</dbReference>
<comment type="caution">
    <text evidence="2">The sequence shown here is derived from an EMBL/GenBank/DDBJ whole genome shotgun (WGS) entry which is preliminary data.</text>
</comment>
<evidence type="ECO:0000313" key="3">
    <source>
        <dbReference type="Proteomes" id="UP000273159"/>
    </source>
</evidence>
<evidence type="ECO:0000313" key="2">
    <source>
        <dbReference type="EMBL" id="RKO21560.1"/>
    </source>
</evidence>
<proteinExistence type="predicted"/>
<dbReference type="Proteomes" id="UP000273159">
    <property type="component" value="Unassembled WGS sequence"/>
</dbReference>
<reference evidence="3" key="2">
    <citation type="submission" date="2018-10" db="EMBL/GenBank/DDBJ databases">
        <authorList>
            <person name="Wang Y."/>
            <person name="Wang J."/>
            <person name="Yang X."/>
            <person name="Wang Z."/>
            <person name="Huang Y."/>
        </authorList>
    </citation>
    <scope>NUCLEOTIDE SEQUENCE [LARGE SCALE GENOMIC DNA]</scope>
    <source>
        <strain evidence="3">J015</strain>
    </source>
</reference>
<evidence type="ECO:0000256" key="1">
    <source>
        <dbReference type="SAM" id="MobiDB-lite"/>
    </source>
</evidence>
<accession>A0A3B0FNT8</accession>
<feature type="compositionally biased region" description="Polar residues" evidence="1">
    <location>
        <begin position="25"/>
        <end position="34"/>
    </location>
</feature>
<feature type="region of interest" description="Disordered" evidence="1">
    <location>
        <begin position="25"/>
        <end position="49"/>
    </location>
</feature>
<dbReference type="AlphaFoldDB" id="A0A3B0FNT8"/>
<protein>
    <submittedName>
        <fullName evidence="2">Uncharacterized protein</fullName>
    </submittedName>
</protein>
<reference evidence="2 3" key="1">
    <citation type="submission" date="2018-10" db="EMBL/GenBank/DDBJ databases">
        <title>Genome-guide identification and characterization of bacteria that degrade polycyclic aromatic hydrocarbons and resist hexavalent chromium simultaneously.</title>
        <authorList>
            <person name="Feng H."/>
        </authorList>
    </citation>
    <scope>NUCLEOTIDE SEQUENCE [LARGE SCALE GENOMIC DNA]</scope>
    <source>
        <strain evidence="2 3">J015</strain>
    </source>
</reference>
<name>A0A3B0FNT8_PSEPS</name>
<gene>
    <name evidence="2" type="ORF">D7Z96_15820</name>
</gene>
<dbReference type="RefSeq" id="WP_120693128.1">
    <property type="nucleotide sequence ID" value="NZ_RBNH01000016.1"/>
</dbReference>
<organism evidence="2 3">
    <name type="scientific">Pseudarthrobacter phenanthrenivorans</name>
    <name type="common">Arthrobacter phenanthrenivorans</name>
    <dbReference type="NCBI Taxonomy" id="361575"/>
    <lineage>
        <taxon>Bacteria</taxon>
        <taxon>Bacillati</taxon>
        <taxon>Actinomycetota</taxon>
        <taxon>Actinomycetes</taxon>
        <taxon>Micrococcales</taxon>
        <taxon>Micrococcaceae</taxon>
        <taxon>Pseudarthrobacter</taxon>
    </lineage>
</organism>
<sequence>MPEHAGHATSSRWDSVLDTLEVHLSSAQEPNQSAAAAVEPWSEPQDLGPLPARLAGRADRILRAQRQALIALEQAKEDTVKHLAALSAIPSVRPAQQSVYLDVEG</sequence>